<dbReference type="InterPro" id="IPR050777">
    <property type="entry name" value="SET2_Histone-Lys_MeTrsfase"/>
</dbReference>
<evidence type="ECO:0000256" key="6">
    <source>
        <dbReference type="ARBA" id="ARBA00022691"/>
    </source>
</evidence>
<evidence type="ECO:0000256" key="3">
    <source>
        <dbReference type="ARBA" id="ARBA00022454"/>
    </source>
</evidence>
<keyword evidence="3" id="KW-0158">Chromosome</keyword>
<evidence type="ECO:0000256" key="1">
    <source>
        <dbReference type="ARBA" id="ARBA00004123"/>
    </source>
</evidence>
<comment type="subcellular location">
    <subcellularLocation>
        <location evidence="2">Chromosome</location>
    </subcellularLocation>
    <subcellularLocation>
        <location evidence="1">Nucleus</location>
    </subcellularLocation>
</comment>
<evidence type="ECO:0000256" key="7">
    <source>
        <dbReference type="ARBA" id="ARBA00023242"/>
    </source>
</evidence>
<dbReference type="GO" id="GO:0032259">
    <property type="term" value="P:methylation"/>
    <property type="evidence" value="ECO:0007669"/>
    <property type="project" value="UniProtKB-KW"/>
</dbReference>
<dbReference type="PANTHER" id="PTHR22884">
    <property type="entry name" value="SET DOMAIN PROTEINS"/>
    <property type="match status" value="1"/>
</dbReference>
<dbReference type="EMBL" id="AP021793">
    <property type="protein sequence ID" value="BBN70296.1"/>
    <property type="molecule type" value="Genomic_DNA"/>
</dbReference>
<evidence type="ECO:0000256" key="4">
    <source>
        <dbReference type="ARBA" id="ARBA00022603"/>
    </source>
</evidence>
<dbReference type="Gene3D" id="2.170.270.10">
    <property type="entry name" value="SET domain"/>
    <property type="match status" value="1"/>
</dbReference>
<feature type="non-terminal residue" evidence="8">
    <location>
        <position position="149"/>
    </location>
</feature>
<name>A0A5H2Y9A3_PRUDU</name>
<keyword evidence="6" id="KW-0949">S-adenosyl-L-methionine</keyword>
<evidence type="ECO:0000256" key="5">
    <source>
        <dbReference type="ARBA" id="ARBA00022679"/>
    </source>
</evidence>
<evidence type="ECO:0000313" key="8">
    <source>
        <dbReference type="EMBL" id="BBN70296.1"/>
    </source>
</evidence>
<dbReference type="GO" id="GO:0005694">
    <property type="term" value="C:chromosome"/>
    <property type="evidence" value="ECO:0007669"/>
    <property type="project" value="UniProtKB-SubCell"/>
</dbReference>
<dbReference type="InterPro" id="IPR046341">
    <property type="entry name" value="SET_dom_sf"/>
</dbReference>
<gene>
    <name evidence="8" type="ORF">Prudu_1456S001900</name>
</gene>
<dbReference type="AlphaFoldDB" id="A0A5H2Y9A3"/>
<dbReference type="GO" id="GO:0008168">
    <property type="term" value="F:methyltransferase activity"/>
    <property type="evidence" value="ECO:0007669"/>
    <property type="project" value="UniProtKB-KW"/>
</dbReference>
<keyword evidence="4 8" id="KW-0489">Methyltransferase</keyword>
<evidence type="ECO:0000256" key="2">
    <source>
        <dbReference type="ARBA" id="ARBA00004286"/>
    </source>
</evidence>
<keyword evidence="7" id="KW-0539">Nucleus</keyword>
<sequence>MFILADSITITRCRLTFAQNSISDFPSSISVECSNECTIILHLRRYPIISVSISVSRRHTYSFFSSVVESERRQPQQPQRIRSRDLCSNQQFQKRRYAKLEKFRCGKKGYGLRLLDDIFKGYAFEVYDMHNRYFVLSLPLFLVWVVLEL</sequence>
<proteinExistence type="predicted"/>
<protein>
    <submittedName>
        <fullName evidence="8">H3-K4 specific histone methyltransferase</fullName>
    </submittedName>
</protein>
<keyword evidence="5 8" id="KW-0808">Transferase</keyword>
<dbReference type="SUPFAM" id="SSF82199">
    <property type="entry name" value="SET domain"/>
    <property type="match status" value="1"/>
</dbReference>
<reference evidence="8" key="1">
    <citation type="journal article" date="2019" name="Science">
        <title>Mutation of a bHLH transcription factor allowed almond domestication.</title>
        <authorList>
            <person name="Sanchez-Perez R."/>
            <person name="Pavan S."/>
            <person name="Mazzeo R."/>
            <person name="Moldovan C."/>
            <person name="Aiese Cigliano R."/>
            <person name="Del Cueto J."/>
            <person name="Ricciardi F."/>
            <person name="Lotti C."/>
            <person name="Ricciardi L."/>
            <person name="Dicenta F."/>
            <person name="Lopez-Marques R.L."/>
            <person name="Lindberg Moller B."/>
        </authorList>
    </citation>
    <scope>NUCLEOTIDE SEQUENCE</scope>
</reference>
<dbReference type="GO" id="GO:0005634">
    <property type="term" value="C:nucleus"/>
    <property type="evidence" value="ECO:0007669"/>
    <property type="project" value="UniProtKB-SubCell"/>
</dbReference>
<accession>A0A5H2Y9A3</accession>
<organism evidence="8">
    <name type="scientific">Prunus dulcis</name>
    <name type="common">Almond</name>
    <name type="synonym">Amygdalus dulcis</name>
    <dbReference type="NCBI Taxonomy" id="3755"/>
    <lineage>
        <taxon>Eukaryota</taxon>
        <taxon>Viridiplantae</taxon>
        <taxon>Streptophyta</taxon>
        <taxon>Embryophyta</taxon>
        <taxon>Tracheophyta</taxon>
        <taxon>Spermatophyta</taxon>
        <taxon>Magnoliopsida</taxon>
        <taxon>eudicotyledons</taxon>
        <taxon>Gunneridae</taxon>
        <taxon>Pentapetalae</taxon>
        <taxon>rosids</taxon>
        <taxon>fabids</taxon>
        <taxon>Rosales</taxon>
        <taxon>Rosaceae</taxon>
        <taxon>Amygdaloideae</taxon>
        <taxon>Amygdaleae</taxon>
        <taxon>Prunus</taxon>
    </lineage>
</organism>